<comment type="subcellular location">
    <subcellularLocation>
        <location evidence="1">Cell membrane</location>
        <topology evidence="1">Multi-pass membrane protein</topology>
    </subcellularLocation>
    <subcellularLocation>
        <location evidence="6">Membrane</location>
        <topology evidence="6">Multi-pass membrane protein</topology>
    </subcellularLocation>
</comment>
<keyword evidence="11" id="KW-1185">Reference proteome</keyword>
<evidence type="ECO:0000259" key="8">
    <source>
        <dbReference type="Pfam" id="PF01618"/>
    </source>
</evidence>
<dbReference type="GO" id="GO:0005886">
    <property type="term" value="C:plasma membrane"/>
    <property type="evidence" value="ECO:0007669"/>
    <property type="project" value="UniProtKB-SubCell"/>
</dbReference>
<name>A0A7U4LE94_9SPHN</name>
<feature type="domain" description="MotA/TolQ/ExbB proton channel" evidence="8">
    <location>
        <begin position="430"/>
        <end position="531"/>
    </location>
</feature>
<proteinExistence type="inferred from homology"/>
<organism evidence="10 11">
    <name type="scientific">Sphingomonas hengshuiensis</name>
    <dbReference type="NCBI Taxonomy" id="1609977"/>
    <lineage>
        <taxon>Bacteria</taxon>
        <taxon>Pseudomonadati</taxon>
        <taxon>Pseudomonadota</taxon>
        <taxon>Alphaproteobacteria</taxon>
        <taxon>Sphingomonadales</taxon>
        <taxon>Sphingomonadaceae</taxon>
        <taxon>Sphingomonas</taxon>
    </lineage>
</organism>
<dbReference type="Pfam" id="PF10102">
    <property type="entry name" value="DUF2341"/>
    <property type="match status" value="1"/>
</dbReference>
<evidence type="ECO:0000256" key="2">
    <source>
        <dbReference type="ARBA" id="ARBA00022475"/>
    </source>
</evidence>
<evidence type="ECO:0008006" key="12">
    <source>
        <dbReference type="Google" id="ProtNLM"/>
    </source>
</evidence>
<dbReference type="InterPro" id="IPR013320">
    <property type="entry name" value="ConA-like_dom_sf"/>
</dbReference>
<dbReference type="Proteomes" id="UP000032300">
    <property type="component" value="Chromosome"/>
</dbReference>
<keyword evidence="4 7" id="KW-1133">Transmembrane helix</keyword>
<keyword evidence="5 7" id="KW-0472">Membrane</keyword>
<dbReference type="GO" id="GO:0017038">
    <property type="term" value="P:protein import"/>
    <property type="evidence" value="ECO:0007669"/>
    <property type="project" value="TreeGrafter"/>
</dbReference>
<evidence type="ECO:0000256" key="5">
    <source>
        <dbReference type="ARBA" id="ARBA00023136"/>
    </source>
</evidence>
<evidence type="ECO:0000256" key="3">
    <source>
        <dbReference type="ARBA" id="ARBA00022692"/>
    </source>
</evidence>
<dbReference type="InterPro" id="IPR050790">
    <property type="entry name" value="ExbB/TolQ_transport"/>
</dbReference>
<evidence type="ECO:0000256" key="7">
    <source>
        <dbReference type="SAM" id="Phobius"/>
    </source>
</evidence>
<dbReference type="KEGG" id="sphi:TS85_03815"/>
<feature type="transmembrane region" description="Helical" evidence="7">
    <location>
        <begin position="344"/>
        <end position="363"/>
    </location>
</feature>
<dbReference type="Pfam" id="PF13385">
    <property type="entry name" value="Laminin_G_3"/>
    <property type="match status" value="1"/>
</dbReference>
<dbReference type="InterPro" id="IPR002898">
    <property type="entry name" value="MotA_ExbB_proton_chnl"/>
</dbReference>
<keyword evidence="6" id="KW-0653">Protein transport</keyword>
<keyword evidence="6" id="KW-0813">Transport</keyword>
<dbReference type="PANTHER" id="PTHR30625">
    <property type="entry name" value="PROTEIN TOLQ"/>
    <property type="match status" value="1"/>
</dbReference>
<accession>A0A7U4LE94</accession>
<dbReference type="PANTHER" id="PTHR30625:SF3">
    <property type="entry name" value="TOL-PAL SYSTEM PROTEIN TOLQ"/>
    <property type="match status" value="1"/>
</dbReference>
<gene>
    <name evidence="10" type="ORF">TS85_03815</name>
</gene>
<dbReference type="RefSeq" id="WP_044330527.1">
    <property type="nucleotide sequence ID" value="NZ_CP010836.1"/>
</dbReference>
<feature type="transmembrane region" description="Helical" evidence="7">
    <location>
        <begin position="498"/>
        <end position="520"/>
    </location>
</feature>
<evidence type="ECO:0000256" key="1">
    <source>
        <dbReference type="ARBA" id="ARBA00004651"/>
    </source>
</evidence>
<dbReference type="EMBL" id="CP010836">
    <property type="protein sequence ID" value="AJP71135.1"/>
    <property type="molecule type" value="Genomic_DNA"/>
</dbReference>
<feature type="transmembrane region" description="Helical" evidence="7">
    <location>
        <begin position="455"/>
        <end position="486"/>
    </location>
</feature>
<dbReference type="Pfam" id="PF01618">
    <property type="entry name" value="MotA_ExbB"/>
    <property type="match status" value="1"/>
</dbReference>
<dbReference type="SUPFAM" id="SSF49899">
    <property type="entry name" value="Concanavalin A-like lectins/glucanases"/>
    <property type="match status" value="1"/>
</dbReference>
<dbReference type="Gene3D" id="2.60.120.200">
    <property type="match status" value="1"/>
</dbReference>
<evidence type="ECO:0000259" key="9">
    <source>
        <dbReference type="Pfam" id="PF10102"/>
    </source>
</evidence>
<keyword evidence="2" id="KW-1003">Cell membrane</keyword>
<evidence type="ECO:0000256" key="6">
    <source>
        <dbReference type="RuleBase" id="RU004057"/>
    </source>
</evidence>
<reference evidence="10 11" key="2">
    <citation type="submission" date="2015-02" db="EMBL/GenBank/DDBJ databases">
        <title>The complete genome of Sphingomonas hengshuiensis sp. WHSC-8 isolated from soil of Hengshui Lake.</title>
        <authorList>
            <person name="Wei S."/>
            <person name="Guo J."/>
            <person name="Su C."/>
            <person name="Wu R."/>
            <person name="Zhang Z."/>
            <person name="Liang K."/>
            <person name="Li H."/>
            <person name="Wang T."/>
            <person name="Liu H."/>
            <person name="Zhang C."/>
            <person name="Li Z."/>
            <person name="Wang Q."/>
            <person name="Meng J."/>
        </authorList>
    </citation>
    <scope>NUCLEOTIDE SEQUENCE [LARGE SCALE GENOMIC DNA]</scope>
    <source>
        <strain evidence="10 11">WHSC-8</strain>
    </source>
</reference>
<sequence>MGSLVAMPANAQDADWLDDSLAVRKEIAVKPGAGGAGLDAKVATFPFALRLSTQTLAFEDVKPDGADLRVAGPDGKRVDHYVENFDPKAGLATVWVKGVNFDPASTQNYHLYYKGDAASTANSSAVFDASEVLALDFSGTGPIKDRTRNNNQASSVPTAAGFAGQSATFSGAEILRVATSSSLEIAGRPFTLMLWVKPRGPSTGVLVDRSGSFSIGLSGLNPVATVGGVQLASGIALAADTWSHVALVARADGKVELYVNGKLAGTAQAALPAQSGDIVIGQGFSGQIDNVRFAAVDRTPGYINAVAQSDNGKGLVTFGAEQERSGKFEIGYFVTVIKSVTLEGWIVIAMCAVLLVLALAVMVQKFGLLGKIEKQNRAFEKAYAGAAEIDGATLESDAKRNDASTLSQIYRAGLLEISHRSKNGPARFTSSGIEALKARIDAVSSNQAFELSDKLVVLTLSIAGGPFLGLLGTVIGVMITFAAIAAEGNVNVNAIAPGVAAALLATAAGLAVAIPALFGYNLIVTRIKRINAANRSFADTLVARIAEQFGA</sequence>
<dbReference type="AlphaFoldDB" id="A0A7U4LE94"/>
<evidence type="ECO:0000313" key="11">
    <source>
        <dbReference type="Proteomes" id="UP000032300"/>
    </source>
</evidence>
<evidence type="ECO:0000256" key="4">
    <source>
        <dbReference type="ARBA" id="ARBA00022989"/>
    </source>
</evidence>
<protein>
    <recommendedName>
        <fullName evidence="12">DUF2341 domain-containing protein</fullName>
    </recommendedName>
</protein>
<reference evidence="10 11" key="1">
    <citation type="journal article" date="2015" name="Int. J. Syst. Evol. Microbiol.">
        <title>Sphingomonas hengshuiensis sp. nov., isolated from lake wetland.</title>
        <authorList>
            <person name="Wei S."/>
            <person name="Wang T."/>
            <person name="Liu H."/>
            <person name="Zhang C."/>
            <person name="Guo J."/>
            <person name="Wang Q."/>
            <person name="Liang K."/>
            <person name="Zhang Z."/>
        </authorList>
    </citation>
    <scope>NUCLEOTIDE SEQUENCE [LARGE SCALE GENOMIC DNA]</scope>
    <source>
        <strain evidence="10 11">WHSC-8</strain>
    </source>
</reference>
<dbReference type="InterPro" id="IPR018765">
    <property type="entry name" value="DUF2341"/>
</dbReference>
<evidence type="ECO:0000313" key="10">
    <source>
        <dbReference type="EMBL" id="AJP71135.1"/>
    </source>
</evidence>
<comment type="similarity">
    <text evidence="6">Belongs to the exbB/tolQ family.</text>
</comment>
<keyword evidence="3 7" id="KW-0812">Transmembrane</keyword>
<feature type="domain" description="DUF2341" evidence="9">
    <location>
        <begin position="64"/>
        <end position="128"/>
    </location>
</feature>